<evidence type="ECO:0000256" key="5">
    <source>
        <dbReference type="ARBA" id="ARBA00023136"/>
    </source>
</evidence>
<feature type="transmembrane region" description="Helical" evidence="6">
    <location>
        <begin position="345"/>
        <end position="368"/>
    </location>
</feature>
<dbReference type="PANTHER" id="PTHR11706:SF33">
    <property type="entry name" value="NATURAL RESISTANCE-ASSOCIATED MACROPHAGE PROTEIN 2"/>
    <property type="match status" value="1"/>
</dbReference>
<feature type="transmembrane region" description="Helical" evidence="6">
    <location>
        <begin position="233"/>
        <end position="254"/>
    </location>
</feature>
<keyword evidence="5 6" id="KW-0472">Membrane</keyword>
<feature type="transmembrane region" description="Helical" evidence="6">
    <location>
        <begin position="43"/>
        <end position="64"/>
    </location>
</feature>
<evidence type="ECO:0000313" key="8">
    <source>
        <dbReference type="Proteomes" id="UP000193435"/>
    </source>
</evidence>
<feature type="transmembrane region" description="Helical" evidence="6">
    <location>
        <begin position="322"/>
        <end position="339"/>
    </location>
</feature>
<reference evidence="7 8" key="1">
    <citation type="submission" date="2017-04" db="EMBL/GenBank/DDBJ databases">
        <authorList>
            <person name="Afonso C.L."/>
            <person name="Miller P.J."/>
            <person name="Scott M.A."/>
            <person name="Spackman E."/>
            <person name="Goraichik I."/>
            <person name="Dimitrov K.M."/>
            <person name="Suarez D.L."/>
            <person name="Swayne D.E."/>
        </authorList>
    </citation>
    <scope>NUCLEOTIDE SEQUENCE [LARGE SCALE GENOMIC DNA]</scope>
    <source>
        <strain evidence="7 8">LMG26642</strain>
    </source>
</reference>
<keyword evidence="2" id="KW-0813">Transport</keyword>
<dbReference type="EMBL" id="FXBJ01000002">
    <property type="protein sequence ID" value="SMH34735.1"/>
    <property type="molecule type" value="Genomic_DNA"/>
</dbReference>
<keyword evidence="4 6" id="KW-1133">Transmembrane helix</keyword>
<feature type="transmembrane region" description="Helical" evidence="6">
    <location>
        <begin position="85"/>
        <end position="106"/>
    </location>
</feature>
<evidence type="ECO:0000256" key="2">
    <source>
        <dbReference type="ARBA" id="ARBA00022448"/>
    </source>
</evidence>
<dbReference type="OrthoDB" id="9787548at2"/>
<dbReference type="RefSeq" id="WP_085559827.1">
    <property type="nucleotide sequence ID" value="NZ_FOAH01000005.1"/>
</dbReference>
<evidence type="ECO:0000256" key="1">
    <source>
        <dbReference type="ARBA" id="ARBA00004141"/>
    </source>
</evidence>
<evidence type="ECO:0000256" key="4">
    <source>
        <dbReference type="ARBA" id="ARBA00022989"/>
    </source>
</evidence>
<evidence type="ECO:0000313" key="7">
    <source>
        <dbReference type="EMBL" id="SMH34735.1"/>
    </source>
</evidence>
<feature type="transmembrane region" description="Helical" evidence="6">
    <location>
        <begin position="380"/>
        <end position="402"/>
    </location>
</feature>
<sequence>MGKQTFSSKLKSMGPAAIIASAFIGPGTITTTTIAGANYGYQLLWAVLFSIIALMVLMEMSSRIGIISRKDAISAAEEMLPENKVWGIFIKTLALVAVLVTCFGFQSGNEIGASLGLGDALGLSNTISALIVGAIVMATALMGTTKILEKIMLLFVSVMGIIFVITMILVKPDISAMLKGLFVPTMPNGGIVTTMALIGTSLIAINLVLHSVTSKDKWKTPEGLVEARFDIKVNILIGGLITISMLTTSAALLYETGTEVTSPLVFSTQLEPILGNGARIIGDLGIFAAGLSSAIAIPFILKTILASIFNWEKGINDNKAKLMAAIVVIFGTAFAVADVKPTQIIIFAQATSGFFLPFFAALLLVVSNSKTIMGKYTNTLLQNILGLIAVVVTLIIGMIGLYGTVSNLFS</sequence>
<dbReference type="Pfam" id="PF01566">
    <property type="entry name" value="Nramp"/>
    <property type="match status" value="1"/>
</dbReference>
<keyword evidence="8" id="KW-1185">Reference proteome</keyword>
<feature type="transmembrane region" description="Helical" evidence="6">
    <location>
        <begin position="280"/>
        <end position="301"/>
    </location>
</feature>
<dbReference type="AlphaFoldDB" id="A0A1X7NAV2"/>
<organism evidence="7 8">
    <name type="scientific">Carnobacterium iners</name>
    <dbReference type="NCBI Taxonomy" id="1073423"/>
    <lineage>
        <taxon>Bacteria</taxon>
        <taxon>Bacillati</taxon>
        <taxon>Bacillota</taxon>
        <taxon>Bacilli</taxon>
        <taxon>Lactobacillales</taxon>
        <taxon>Carnobacteriaceae</taxon>
        <taxon>Carnobacterium</taxon>
    </lineage>
</organism>
<dbReference type="InterPro" id="IPR001046">
    <property type="entry name" value="NRAMP_fam"/>
</dbReference>
<keyword evidence="3 6" id="KW-0812">Transmembrane</keyword>
<evidence type="ECO:0000256" key="6">
    <source>
        <dbReference type="SAM" id="Phobius"/>
    </source>
</evidence>
<feature type="transmembrane region" description="Helical" evidence="6">
    <location>
        <begin position="151"/>
        <end position="170"/>
    </location>
</feature>
<gene>
    <name evidence="7" type="ORF">SAMN04488700_1706</name>
</gene>
<dbReference type="Proteomes" id="UP000193435">
    <property type="component" value="Unassembled WGS sequence"/>
</dbReference>
<dbReference type="STRING" id="1073423.SAMN04488700_1706"/>
<name>A0A1X7NAV2_9LACT</name>
<dbReference type="GO" id="GO:0005384">
    <property type="term" value="F:manganese ion transmembrane transporter activity"/>
    <property type="evidence" value="ECO:0007669"/>
    <property type="project" value="TreeGrafter"/>
</dbReference>
<dbReference type="PANTHER" id="PTHR11706">
    <property type="entry name" value="SOLUTE CARRIER PROTEIN FAMILY 11 MEMBER"/>
    <property type="match status" value="1"/>
</dbReference>
<evidence type="ECO:0000256" key="3">
    <source>
        <dbReference type="ARBA" id="ARBA00022692"/>
    </source>
</evidence>
<protein>
    <submittedName>
        <fullName evidence="7">NRAMP (Natural resistance-associated macrophage protein) metal ion transporters</fullName>
    </submittedName>
</protein>
<proteinExistence type="predicted"/>
<dbReference type="NCBIfam" id="NF037982">
    <property type="entry name" value="Nramp_1"/>
    <property type="match status" value="1"/>
</dbReference>
<feature type="transmembrane region" description="Helical" evidence="6">
    <location>
        <begin position="126"/>
        <end position="144"/>
    </location>
</feature>
<dbReference type="GO" id="GO:0005886">
    <property type="term" value="C:plasma membrane"/>
    <property type="evidence" value="ECO:0007669"/>
    <property type="project" value="TreeGrafter"/>
</dbReference>
<dbReference type="GO" id="GO:0034755">
    <property type="term" value="P:iron ion transmembrane transport"/>
    <property type="evidence" value="ECO:0007669"/>
    <property type="project" value="TreeGrafter"/>
</dbReference>
<feature type="transmembrane region" description="Helical" evidence="6">
    <location>
        <begin position="12"/>
        <end position="37"/>
    </location>
</feature>
<comment type="subcellular location">
    <subcellularLocation>
        <location evidence="1">Membrane</location>
        <topology evidence="1">Multi-pass membrane protein</topology>
    </subcellularLocation>
</comment>
<accession>A0A1X7NAV2</accession>
<feature type="transmembrane region" description="Helical" evidence="6">
    <location>
        <begin position="190"/>
        <end position="212"/>
    </location>
</feature>
<dbReference type="GO" id="GO:0015086">
    <property type="term" value="F:cadmium ion transmembrane transporter activity"/>
    <property type="evidence" value="ECO:0007669"/>
    <property type="project" value="TreeGrafter"/>
</dbReference>